<dbReference type="GO" id="GO:0016757">
    <property type="term" value="F:glycosyltransferase activity"/>
    <property type="evidence" value="ECO:0007669"/>
    <property type="project" value="UniProtKB-KW"/>
</dbReference>
<dbReference type="EMBL" id="CP046566">
    <property type="protein sequence ID" value="QGW28428.1"/>
    <property type="molecule type" value="Genomic_DNA"/>
</dbReference>
<name>A0A6I6GLB9_9BACT</name>
<organism evidence="6 7">
    <name type="scientific">Phnomibacter ginsenosidimutans</name>
    <dbReference type="NCBI Taxonomy" id="2676868"/>
    <lineage>
        <taxon>Bacteria</taxon>
        <taxon>Pseudomonadati</taxon>
        <taxon>Bacteroidota</taxon>
        <taxon>Chitinophagia</taxon>
        <taxon>Chitinophagales</taxon>
        <taxon>Chitinophagaceae</taxon>
        <taxon>Phnomibacter</taxon>
    </lineage>
</organism>
<evidence type="ECO:0000256" key="3">
    <source>
        <dbReference type="ARBA" id="ARBA00022679"/>
    </source>
</evidence>
<feature type="transmembrane region" description="Helical" evidence="4">
    <location>
        <begin position="12"/>
        <end position="34"/>
    </location>
</feature>
<keyword evidence="2" id="KW-0328">Glycosyltransferase</keyword>
<accession>A0A6I6GLB9</accession>
<dbReference type="InterPro" id="IPR001173">
    <property type="entry name" value="Glyco_trans_2-like"/>
</dbReference>
<feature type="transmembrane region" description="Helical" evidence="4">
    <location>
        <begin position="349"/>
        <end position="370"/>
    </location>
</feature>
<gene>
    <name evidence="6" type="ORF">GLV81_10255</name>
</gene>
<dbReference type="PANTHER" id="PTHR43630:SF1">
    <property type="entry name" value="POLY-BETA-1,6-N-ACETYL-D-GLUCOSAMINE SYNTHASE"/>
    <property type="match status" value="1"/>
</dbReference>
<keyword evidence="7" id="KW-1185">Reference proteome</keyword>
<dbReference type="SUPFAM" id="SSF53448">
    <property type="entry name" value="Nucleotide-diphospho-sugar transferases"/>
    <property type="match status" value="1"/>
</dbReference>
<comment type="similarity">
    <text evidence="1">Belongs to the glycosyltransferase 2 family.</text>
</comment>
<dbReference type="KEGG" id="fls:GLV81_10255"/>
<proteinExistence type="inferred from homology"/>
<sequence>MNWNDILHQWPFYIFLALCLTLLIQLLYNLYFFLRFLLYKSKDKFQSQTHPVSVIICARDEAHNLEQNLPPILTQQYPTTHEVMVVNDNSFDDTKFFLEELERMFRHLKPVNLTQEAKHIPGKKYPLSIGIKSSKFEVMLLTDADCKPASEWWIQKMQDAYTDDIEVVLGYGAHEKKPGLFNKLVRFETFHTALQYFSYALAGTPYMGVGRNLSYRKNLFFKAKGFSSINHIPGGDDDMFINKVATKENTAIVIDPDTFTYSEPAADFAQWWKQKNRHYSTAKYYKTSHQFLLGTYALVNWLFYPLLIVSAIFFSWQFALGALAFRWLMQGIVWGKAMQRLKENDLIPLFWLLDIWQFFYYIIFSLSVFVKPKSSWK</sequence>
<feature type="transmembrane region" description="Helical" evidence="4">
    <location>
        <begin position="301"/>
        <end position="329"/>
    </location>
</feature>
<keyword evidence="4" id="KW-0472">Membrane</keyword>
<reference evidence="6 7" key="1">
    <citation type="submission" date="2019-11" db="EMBL/GenBank/DDBJ databases">
        <authorList>
            <person name="Im W.T."/>
        </authorList>
    </citation>
    <scope>NUCLEOTIDE SEQUENCE [LARGE SCALE GENOMIC DNA]</scope>
    <source>
        <strain evidence="6 7">SB-02</strain>
    </source>
</reference>
<dbReference type="Proteomes" id="UP000426027">
    <property type="component" value="Chromosome"/>
</dbReference>
<evidence type="ECO:0000259" key="5">
    <source>
        <dbReference type="Pfam" id="PF00535"/>
    </source>
</evidence>
<dbReference type="PANTHER" id="PTHR43630">
    <property type="entry name" value="POLY-BETA-1,6-N-ACETYL-D-GLUCOSAMINE SYNTHASE"/>
    <property type="match status" value="1"/>
</dbReference>
<protein>
    <submittedName>
        <fullName evidence="6">Glycosyltransferase</fullName>
    </submittedName>
</protein>
<evidence type="ECO:0000256" key="2">
    <source>
        <dbReference type="ARBA" id="ARBA00022676"/>
    </source>
</evidence>
<dbReference type="AlphaFoldDB" id="A0A6I6GLB9"/>
<dbReference type="Pfam" id="PF00535">
    <property type="entry name" value="Glycos_transf_2"/>
    <property type="match status" value="1"/>
</dbReference>
<evidence type="ECO:0000313" key="6">
    <source>
        <dbReference type="EMBL" id="QGW28428.1"/>
    </source>
</evidence>
<dbReference type="InterPro" id="IPR029044">
    <property type="entry name" value="Nucleotide-diphossugar_trans"/>
</dbReference>
<evidence type="ECO:0000256" key="1">
    <source>
        <dbReference type="ARBA" id="ARBA00006739"/>
    </source>
</evidence>
<keyword evidence="4" id="KW-1133">Transmembrane helix</keyword>
<dbReference type="Gene3D" id="3.90.550.10">
    <property type="entry name" value="Spore Coat Polysaccharide Biosynthesis Protein SpsA, Chain A"/>
    <property type="match status" value="1"/>
</dbReference>
<evidence type="ECO:0000313" key="7">
    <source>
        <dbReference type="Proteomes" id="UP000426027"/>
    </source>
</evidence>
<keyword evidence="3 6" id="KW-0808">Transferase</keyword>
<feature type="domain" description="Glycosyltransferase 2-like" evidence="5">
    <location>
        <begin position="53"/>
        <end position="184"/>
    </location>
</feature>
<keyword evidence="4" id="KW-0812">Transmembrane</keyword>
<dbReference type="RefSeq" id="WP_157478784.1">
    <property type="nucleotide sequence ID" value="NZ_CP046566.1"/>
</dbReference>
<evidence type="ECO:0000256" key="4">
    <source>
        <dbReference type="SAM" id="Phobius"/>
    </source>
</evidence>